<feature type="chain" id="PRO_5018709434" evidence="1">
    <location>
        <begin position="23"/>
        <end position="133"/>
    </location>
</feature>
<keyword evidence="3" id="KW-1185">Reference proteome</keyword>
<dbReference type="AlphaFoldDB" id="A0A3S3X319"/>
<evidence type="ECO:0000256" key="1">
    <source>
        <dbReference type="SAM" id="SignalP"/>
    </source>
</evidence>
<dbReference type="PROSITE" id="PS51257">
    <property type="entry name" value="PROKAR_LIPOPROTEIN"/>
    <property type="match status" value="1"/>
</dbReference>
<feature type="signal peptide" evidence="1">
    <location>
        <begin position="1"/>
        <end position="22"/>
    </location>
</feature>
<reference evidence="2 3" key="1">
    <citation type="submission" date="2019-01" db="EMBL/GenBank/DDBJ databases">
        <title>Mucilaginibacter antarcticum sp. nov., isolated from antarctic soil.</title>
        <authorList>
            <person name="Yan Y.-Q."/>
            <person name="Du Z.-J."/>
        </authorList>
    </citation>
    <scope>NUCLEOTIDE SEQUENCE [LARGE SCALE GENOMIC DNA]</scope>
    <source>
        <strain evidence="2 3">F01003</strain>
    </source>
</reference>
<organism evidence="2 3">
    <name type="scientific">Mucilaginibacter gilvus</name>
    <dbReference type="NCBI Taxonomy" id="2305909"/>
    <lineage>
        <taxon>Bacteria</taxon>
        <taxon>Pseudomonadati</taxon>
        <taxon>Bacteroidota</taxon>
        <taxon>Sphingobacteriia</taxon>
        <taxon>Sphingobacteriales</taxon>
        <taxon>Sphingobacteriaceae</taxon>
        <taxon>Mucilaginibacter</taxon>
    </lineage>
</organism>
<dbReference type="OrthoDB" id="672896at2"/>
<evidence type="ECO:0000313" key="2">
    <source>
        <dbReference type="EMBL" id="RWY49449.1"/>
    </source>
</evidence>
<comment type="caution">
    <text evidence="2">The sequence shown here is derived from an EMBL/GenBank/DDBJ whole genome shotgun (WGS) entry which is preliminary data.</text>
</comment>
<dbReference type="Proteomes" id="UP000286701">
    <property type="component" value="Unassembled WGS sequence"/>
</dbReference>
<dbReference type="RefSeq" id="WP_128535521.1">
    <property type="nucleotide sequence ID" value="NZ_SBIW01000008.1"/>
</dbReference>
<protein>
    <submittedName>
        <fullName evidence="2">Uncharacterized protein</fullName>
    </submittedName>
</protein>
<evidence type="ECO:0000313" key="3">
    <source>
        <dbReference type="Proteomes" id="UP000286701"/>
    </source>
</evidence>
<name>A0A3S3X319_9SPHI</name>
<proteinExistence type="predicted"/>
<keyword evidence="1" id="KW-0732">Signal</keyword>
<dbReference type="EMBL" id="SBIW01000008">
    <property type="protein sequence ID" value="RWY49449.1"/>
    <property type="molecule type" value="Genomic_DNA"/>
</dbReference>
<accession>A0A3S3X319</accession>
<sequence length="133" mass="14304">MKRILSILCLAIVVLTASSCQKDNSVAPNNNLTILTSVSTNGWSTLDNGKTWKQSISVPELDSYANDNAGVLVYLSFTAGVYEQIPEVFNGVSYSYIHERGLLTIYAQAYSGNLTTPNPGGGNVKIVLVDSNQ</sequence>
<gene>
    <name evidence="2" type="ORF">EPL05_18780</name>
</gene>